<evidence type="ECO:0000259" key="2">
    <source>
        <dbReference type="Pfam" id="PF00074"/>
    </source>
</evidence>
<dbReference type="HOGENOM" id="CLU_148772_0_0_1"/>
<feature type="signal peptide" evidence="1">
    <location>
        <begin position="1"/>
        <end position="33"/>
    </location>
</feature>
<reference evidence="3" key="1">
    <citation type="journal article" date="2014" name="Mol. Genet. Genomics">
        <title>Comparative genomic analysis of eutherian ribonuclease A genes.</title>
        <authorList>
            <person name="Premzl M."/>
        </authorList>
    </citation>
    <scope>NUCLEOTIDE SEQUENCE</scope>
</reference>
<dbReference type="InterPro" id="IPR042402">
    <property type="entry name" value="EDDM3A/EDDM3B"/>
</dbReference>
<proteinExistence type="predicted"/>
<dbReference type="InterPro" id="IPR036816">
    <property type="entry name" value="RNaseA-like_dom_sf"/>
</dbReference>
<keyword evidence="1" id="KW-0732">Signal</keyword>
<reference evidence="3" key="3">
    <citation type="journal article" date="2019" name="Gene Rep">
        <title>Eutherian third-party data gene collections.</title>
        <authorList>
            <person name="Premzl M."/>
        </authorList>
    </citation>
    <scope>NUCLEOTIDE SEQUENCE</scope>
</reference>
<reference evidence="3" key="2">
    <citation type="journal article" date="2016" name="Data Brief">
        <title>Curated eutherian third party data gene data sets.</title>
        <authorList>
            <person name="Premzl M."/>
        </authorList>
    </citation>
    <scope>NUCLEOTIDE SEQUENCE</scope>
</reference>
<dbReference type="PANTHER" id="PTHR16788">
    <property type="entry name" value="EPIDIDYMAL SECRETORY PROTEIN E3 ALPHA"/>
    <property type="match status" value="1"/>
</dbReference>
<dbReference type="Pfam" id="PF00074">
    <property type="entry name" value="RnaseA"/>
    <property type="match status" value="1"/>
</dbReference>
<feature type="chain" id="PRO_5004797391" evidence="1">
    <location>
        <begin position="34"/>
        <end position="151"/>
    </location>
</feature>
<evidence type="ECO:0000313" key="3">
    <source>
        <dbReference type="EMBL" id="CDG32081.1"/>
    </source>
</evidence>
<name>W0UV81_OCHPR</name>
<sequence length="151" mass="18607">MYPIPTKASYPKFWIVFLLLLCLQCWLLTHSKATSWKKFKEWHYLSPRRDFISYKCDDLMELQETLEEEKPHIFIYASWYQIEHLCVKGIWNDRYRNTNIWTQHTLKVLKCKKEKSENFYRENRGYNHIKFHCNMDGHVDRIENFTEPITH</sequence>
<evidence type="ECO:0000256" key="1">
    <source>
        <dbReference type="SAM" id="SignalP"/>
    </source>
</evidence>
<dbReference type="SUPFAM" id="SSF54076">
    <property type="entry name" value="RNase A-like"/>
    <property type="match status" value="1"/>
</dbReference>
<dbReference type="AlphaFoldDB" id="W0UV81"/>
<feature type="domain" description="Ribonuclease A-domain" evidence="2">
    <location>
        <begin position="35"/>
        <end position="136"/>
    </location>
</feature>
<dbReference type="InterPro" id="IPR023412">
    <property type="entry name" value="RNaseA_domain"/>
</dbReference>
<accession>W0UV81</accession>
<organism evidence="3">
    <name type="scientific">Ochotona princeps</name>
    <name type="common">Southern American pika</name>
    <dbReference type="NCBI Taxonomy" id="9978"/>
    <lineage>
        <taxon>Eukaryota</taxon>
        <taxon>Metazoa</taxon>
        <taxon>Chordata</taxon>
        <taxon>Craniata</taxon>
        <taxon>Vertebrata</taxon>
        <taxon>Euteleostomi</taxon>
        <taxon>Mammalia</taxon>
        <taxon>Eutheria</taxon>
        <taxon>Euarchontoglires</taxon>
        <taxon>Glires</taxon>
        <taxon>Lagomorpha</taxon>
        <taxon>Ochotonidae</taxon>
        <taxon>Ochotona</taxon>
    </lineage>
</organism>
<gene>
    <name evidence="3" type="primary">RAM1</name>
</gene>
<protein>
    <submittedName>
        <fullName evidence="3">Ribonuclease A M1</fullName>
    </submittedName>
</protein>
<dbReference type="PANTHER" id="PTHR16788:SF0">
    <property type="entry name" value="EPIDIDYMAL SECRETORY PROTEIN E3-BETA"/>
    <property type="match status" value="1"/>
</dbReference>
<dbReference type="Gene3D" id="3.10.130.10">
    <property type="entry name" value="Ribonuclease A-like domain"/>
    <property type="match status" value="1"/>
</dbReference>
<dbReference type="EMBL" id="HG329005">
    <property type="protein sequence ID" value="CDG32081.1"/>
    <property type="molecule type" value="Genomic_DNA"/>
</dbReference>